<protein>
    <submittedName>
        <fullName evidence="1">Flagellar operon protein (TIGR03826 family)</fullName>
    </submittedName>
</protein>
<sequence>MPDVRNCRRCGRIYNYLGGAPICPVCREQDEADFKRVKEYLYKNPGASMSEVSTMLEISIERIKGYLKEGRLEIINDEGNMVLECETCGKAIRTGRFCDECAKGLAKDLQFTATQMRTDVEKNDTRKKSAVEMRYLNKDIKKKT</sequence>
<gene>
    <name evidence="1" type="ORF">DFR58_1148</name>
</gene>
<dbReference type="AlphaFoldDB" id="A0A369B510"/>
<dbReference type="OrthoDB" id="1739831at2"/>
<evidence type="ECO:0000313" key="2">
    <source>
        <dbReference type="Proteomes" id="UP000253034"/>
    </source>
</evidence>
<accession>A0A369B510</accession>
<reference evidence="1 2" key="1">
    <citation type="submission" date="2018-07" db="EMBL/GenBank/DDBJ databases">
        <title>Genomic Encyclopedia of Type Strains, Phase IV (KMG-IV): sequencing the most valuable type-strain genomes for metagenomic binning, comparative biology and taxonomic classification.</title>
        <authorList>
            <person name="Goeker M."/>
        </authorList>
    </citation>
    <scope>NUCLEOTIDE SEQUENCE [LARGE SCALE GENOMIC DNA]</scope>
    <source>
        <strain evidence="1 2">DSM 27016</strain>
    </source>
</reference>
<organism evidence="1 2">
    <name type="scientific">Anaerobacterium chartisolvens</name>
    <dbReference type="NCBI Taxonomy" id="1297424"/>
    <lineage>
        <taxon>Bacteria</taxon>
        <taxon>Bacillati</taxon>
        <taxon>Bacillota</taxon>
        <taxon>Clostridia</taxon>
        <taxon>Eubacteriales</taxon>
        <taxon>Oscillospiraceae</taxon>
        <taxon>Anaerobacterium</taxon>
    </lineage>
</organism>
<keyword evidence="2" id="KW-1185">Reference proteome</keyword>
<dbReference type="Proteomes" id="UP000253034">
    <property type="component" value="Unassembled WGS sequence"/>
</dbReference>
<keyword evidence="1" id="KW-0966">Cell projection</keyword>
<keyword evidence="1" id="KW-0969">Cilium</keyword>
<keyword evidence="1" id="KW-0282">Flagellum</keyword>
<name>A0A369B510_9FIRM</name>
<proteinExistence type="predicted"/>
<dbReference type="RefSeq" id="WP_114298216.1">
    <property type="nucleotide sequence ID" value="NZ_QPJT01000014.1"/>
</dbReference>
<dbReference type="EMBL" id="QPJT01000014">
    <property type="protein sequence ID" value="RCX14774.1"/>
    <property type="molecule type" value="Genomic_DNA"/>
</dbReference>
<comment type="caution">
    <text evidence="1">The sequence shown here is derived from an EMBL/GenBank/DDBJ whole genome shotgun (WGS) entry which is preliminary data.</text>
</comment>
<evidence type="ECO:0000313" key="1">
    <source>
        <dbReference type="EMBL" id="RCX14774.1"/>
    </source>
</evidence>